<feature type="domain" description="NADP-dependent oxidoreductase" evidence="4">
    <location>
        <begin position="24"/>
        <end position="326"/>
    </location>
</feature>
<dbReference type="InterPro" id="IPR023210">
    <property type="entry name" value="NADP_OxRdtase_dom"/>
</dbReference>
<dbReference type="GeneID" id="40743743"/>
<keyword evidence="1" id="KW-0521">NADP</keyword>
<comment type="similarity">
    <text evidence="3">Belongs to the aldo/keto reductase family. Aldo/keto reductase 2 subfamily.</text>
</comment>
<proteinExistence type="inferred from homology"/>
<evidence type="ECO:0000313" key="5">
    <source>
        <dbReference type="EMBL" id="KEQ79174.1"/>
    </source>
</evidence>
<keyword evidence="6" id="KW-1185">Reference proteome</keyword>
<accession>A0A074X611</accession>
<evidence type="ECO:0000259" key="4">
    <source>
        <dbReference type="Pfam" id="PF00248"/>
    </source>
</evidence>
<dbReference type="Gene3D" id="3.20.20.100">
    <property type="entry name" value="NADP-dependent oxidoreductase domain"/>
    <property type="match status" value="1"/>
</dbReference>
<organism evidence="5 6">
    <name type="scientific">Aureobasidium pullulans EXF-150</name>
    <dbReference type="NCBI Taxonomy" id="1043002"/>
    <lineage>
        <taxon>Eukaryota</taxon>
        <taxon>Fungi</taxon>
        <taxon>Dikarya</taxon>
        <taxon>Ascomycota</taxon>
        <taxon>Pezizomycotina</taxon>
        <taxon>Dothideomycetes</taxon>
        <taxon>Dothideomycetidae</taxon>
        <taxon>Dothideales</taxon>
        <taxon>Saccotheciaceae</taxon>
        <taxon>Aureobasidium</taxon>
    </lineage>
</organism>
<dbReference type="RefSeq" id="XP_029755361.1">
    <property type="nucleotide sequence ID" value="XM_029901437.1"/>
</dbReference>
<dbReference type="HOGENOM" id="CLU_023205_2_2_1"/>
<dbReference type="OrthoDB" id="48988at2759"/>
<dbReference type="PANTHER" id="PTHR43364:SF7">
    <property type="entry name" value="NADP-DEPENDENT OXIDOREDUCTASE DOMAIN-CONTAINING PROTEIN-RELATED"/>
    <property type="match status" value="1"/>
</dbReference>
<evidence type="ECO:0000256" key="1">
    <source>
        <dbReference type="ARBA" id="ARBA00022857"/>
    </source>
</evidence>
<dbReference type="STRING" id="1043002.A0A074X611"/>
<dbReference type="SUPFAM" id="SSF51430">
    <property type="entry name" value="NAD(P)-linked oxidoreductase"/>
    <property type="match status" value="1"/>
</dbReference>
<dbReference type="EMBL" id="KL585008">
    <property type="protein sequence ID" value="KEQ79174.1"/>
    <property type="molecule type" value="Genomic_DNA"/>
</dbReference>
<dbReference type="GO" id="GO:0016491">
    <property type="term" value="F:oxidoreductase activity"/>
    <property type="evidence" value="ECO:0007669"/>
    <property type="project" value="UniProtKB-KW"/>
</dbReference>
<evidence type="ECO:0000256" key="2">
    <source>
        <dbReference type="ARBA" id="ARBA00023002"/>
    </source>
</evidence>
<dbReference type="Proteomes" id="UP000030706">
    <property type="component" value="Unassembled WGS sequence"/>
</dbReference>
<dbReference type="AlphaFoldDB" id="A0A074X611"/>
<dbReference type="PANTHER" id="PTHR43364">
    <property type="entry name" value="NADH-SPECIFIC METHYLGLYOXAL REDUCTASE-RELATED"/>
    <property type="match status" value="1"/>
</dbReference>
<evidence type="ECO:0000313" key="6">
    <source>
        <dbReference type="Proteomes" id="UP000030706"/>
    </source>
</evidence>
<dbReference type="InterPro" id="IPR050523">
    <property type="entry name" value="AKR_Detox_Biosynth"/>
</dbReference>
<dbReference type="Pfam" id="PF00248">
    <property type="entry name" value="Aldo_ket_red"/>
    <property type="match status" value="1"/>
</dbReference>
<evidence type="ECO:0000256" key="3">
    <source>
        <dbReference type="ARBA" id="ARBA00038157"/>
    </source>
</evidence>
<reference evidence="5 6" key="1">
    <citation type="journal article" date="2014" name="BMC Genomics">
        <title>Genome sequencing of four Aureobasidium pullulans varieties: biotechnological potential, stress tolerance, and description of new species.</title>
        <authorList>
            <person name="Gostin Ar C."/>
            <person name="Ohm R.A."/>
            <person name="Kogej T."/>
            <person name="Sonjak S."/>
            <person name="Turk M."/>
            <person name="Zajc J."/>
            <person name="Zalar P."/>
            <person name="Grube M."/>
            <person name="Sun H."/>
            <person name="Han J."/>
            <person name="Sharma A."/>
            <person name="Chiniquy J."/>
            <person name="Ngan C.Y."/>
            <person name="Lipzen A."/>
            <person name="Barry K."/>
            <person name="Grigoriev I.V."/>
            <person name="Gunde-Cimerman N."/>
        </authorList>
    </citation>
    <scope>NUCLEOTIDE SEQUENCE [LARGE SCALE GENOMIC DNA]</scope>
    <source>
        <strain evidence="5 6">EXF-150</strain>
    </source>
</reference>
<name>A0A074X611_AURPU</name>
<protein>
    <submittedName>
        <fullName evidence="5">Aldo/keto reductase</fullName>
    </submittedName>
</protein>
<dbReference type="InterPro" id="IPR036812">
    <property type="entry name" value="NAD(P)_OxRdtase_dom_sf"/>
</dbReference>
<gene>
    <name evidence="5" type="ORF">M438DRAFT_284132</name>
</gene>
<sequence length="383" mass="42412">MSAPKSLLARYRQLAPNASVRVSPLCLGAMTFGDGAGRALHGKTTLEESTAILDAFYKAGGNFIDTANGYQNGESERRLGQWMVDNDNRDEMVIATKFTGGYMRGEPNRIQANFSGNGTKSMKMSLEASLKKLQTSYVDILYLHDWDSSAKIVEVMHSLNDLVVAGKVLYLGVSDTPAWIVSKANQYARDHGLRPFVLYQGLWNAGVRDFEREIIPMAREEGMGLAPWGPVGEGRFKTKDVLAKMEQGTRGLPITQKDRDVSAVLEKVAERKGNTLYQIAVAYLMHKTTYVFPIIGSTKAEHLSSNIEALAIELSPEDIHEIEQAYPFNHGFPHEFLSGSHFEGEKVESRQVHGPEDVALTKWSGVTIDWVMGSKPILPSNMK</sequence>
<keyword evidence="2" id="KW-0560">Oxidoreductase</keyword>